<name>A0A0A9XFU6_LYGHE</name>
<accession>A0A0A9XFU6</accession>
<keyword evidence="4 5" id="KW-0238">DNA-binding</keyword>
<evidence type="ECO:0000256" key="4">
    <source>
        <dbReference type="ARBA" id="ARBA00023125"/>
    </source>
</evidence>
<sequence>MMTAYMSRLPIFRLSKNNWKRAKRRMVKFFAANEIEDPEIKRDLFLNSLDQAGYDLMNTLSSPIAPEEKSYDDLIKLYDAHFLMQLYESHSLPKESISSLRHRFHNAEREENETLHSWLARLRSLGSPCKFDKLDEMLLDRFVLGLPEGPVKDRLLEEDRMNLNIYDALEIAMAKEYELSSTSTAVMDAVEEEPVSSSQREGLERTTTGISKGQKVRKVNRRKCKARNCQVNSVEFPNTRLFQFPANPERYTIWCEIAGTDPYSPVRNVFLCARHFDKSCFYSPERRTIIPDSNPKHGCSDVRWVEPIRTVQMDSI</sequence>
<dbReference type="InterPro" id="IPR038441">
    <property type="entry name" value="THAP_Znf_sf"/>
</dbReference>
<keyword evidence="3" id="KW-0862">Zinc</keyword>
<evidence type="ECO:0000313" key="8">
    <source>
        <dbReference type="EMBL" id="JAG17652.1"/>
    </source>
</evidence>
<evidence type="ECO:0000256" key="2">
    <source>
        <dbReference type="ARBA" id="ARBA00022771"/>
    </source>
</evidence>
<dbReference type="PANTHER" id="PTHR33198:SF19">
    <property type="entry name" value="CCHC-TYPE DOMAIN-CONTAINING PROTEIN"/>
    <property type="match status" value="1"/>
</dbReference>
<feature type="domain" description="THAP-type" evidence="6">
    <location>
        <begin position="219"/>
        <end position="298"/>
    </location>
</feature>
<dbReference type="Pfam" id="PF05485">
    <property type="entry name" value="THAP"/>
    <property type="match status" value="1"/>
</dbReference>
<gene>
    <name evidence="7" type="primary">THAP2_8</name>
    <name evidence="8" type="synonym">THAP2_11</name>
    <name evidence="7" type="ORF">CM83_89964</name>
    <name evidence="8" type="ORF">CM83_89972</name>
</gene>
<dbReference type="Gene3D" id="6.20.210.20">
    <property type="entry name" value="THAP domain"/>
    <property type="match status" value="1"/>
</dbReference>
<reference evidence="7" key="1">
    <citation type="journal article" date="2014" name="PLoS ONE">
        <title>Transcriptome-Based Identification of ABC Transporters in the Western Tarnished Plant Bug Lygus hesperus.</title>
        <authorList>
            <person name="Hull J.J."/>
            <person name="Chaney K."/>
            <person name="Geib S.M."/>
            <person name="Fabrick J.A."/>
            <person name="Brent C.S."/>
            <person name="Walsh D."/>
            <person name="Lavine L.C."/>
        </authorList>
    </citation>
    <scope>NUCLEOTIDE SEQUENCE</scope>
</reference>
<dbReference type="SUPFAM" id="SSF57716">
    <property type="entry name" value="Glucocorticoid receptor-like (DNA-binding domain)"/>
    <property type="match status" value="1"/>
</dbReference>
<evidence type="ECO:0000259" key="6">
    <source>
        <dbReference type="PROSITE" id="PS50950"/>
    </source>
</evidence>
<keyword evidence="1" id="KW-0479">Metal-binding</keyword>
<proteinExistence type="predicted"/>
<reference evidence="7" key="2">
    <citation type="submission" date="2014-07" db="EMBL/GenBank/DDBJ databases">
        <authorList>
            <person name="Hull J."/>
        </authorList>
    </citation>
    <scope>NUCLEOTIDE SEQUENCE</scope>
</reference>
<evidence type="ECO:0000256" key="5">
    <source>
        <dbReference type="PROSITE-ProRule" id="PRU00309"/>
    </source>
</evidence>
<dbReference type="EMBL" id="GBHO01025952">
    <property type="protein sequence ID" value="JAG17652.1"/>
    <property type="molecule type" value="Transcribed_RNA"/>
</dbReference>
<organism evidence="7">
    <name type="scientific">Lygus hesperus</name>
    <name type="common">Western plant bug</name>
    <dbReference type="NCBI Taxonomy" id="30085"/>
    <lineage>
        <taxon>Eukaryota</taxon>
        <taxon>Metazoa</taxon>
        <taxon>Ecdysozoa</taxon>
        <taxon>Arthropoda</taxon>
        <taxon>Hexapoda</taxon>
        <taxon>Insecta</taxon>
        <taxon>Pterygota</taxon>
        <taxon>Neoptera</taxon>
        <taxon>Paraneoptera</taxon>
        <taxon>Hemiptera</taxon>
        <taxon>Heteroptera</taxon>
        <taxon>Panheteroptera</taxon>
        <taxon>Cimicomorpha</taxon>
        <taxon>Miridae</taxon>
        <taxon>Mirini</taxon>
        <taxon>Lygus</taxon>
    </lineage>
</organism>
<dbReference type="EMBL" id="GBHO01025956">
    <property type="protein sequence ID" value="JAG17648.1"/>
    <property type="molecule type" value="Transcribed_RNA"/>
</dbReference>
<evidence type="ECO:0000313" key="7">
    <source>
        <dbReference type="EMBL" id="JAG17648.1"/>
    </source>
</evidence>
<protein>
    <submittedName>
        <fullName evidence="7">THAP domain-containing protein 2</fullName>
    </submittedName>
</protein>
<dbReference type="PANTHER" id="PTHR33198">
    <property type="entry name" value="ANK_REP_REGION DOMAIN-CONTAINING PROTEIN-RELATED"/>
    <property type="match status" value="1"/>
</dbReference>
<evidence type="ECO:0000256" key="3">
    <source>
        <dbReference type="ARBA" id="ARBA00022833"/>
    </source>
</evidence>
<keyword evidence="2 5" id="KW-0863">Zinc-finger</keyword>
<dbReference type="AlphaFoldDB" id="A0A0A9XFU6"/>
<dbReference type="GO" id="GO:0003677">
    <property type="term" value="F:DNA binding"/>
    <property type="evidence" value="ECO:0007669"/>
    <property type="project" value="UniProtKB-UniRule"/>
</dbReference>
<dbReference type="GO" id="GO:0008270">
    <property type="term" value="F:zinc ion binding"/>
    <property type="evidence" value="ECO:0007669"/>
    <property type="project" value="UniProtKB-KW"/>
</dbReference>
<evidence type="ECO:0000256" key="1">
    <source>
        <dbReference type="ARBA" id="ARBA00022723"/>
    </source>
</evidence>
<dbReference type="PROSITE" id="PS50950">
    <property type="entry name" value="ZF_THAP"/>
    <property type="match status" value="1"/>
</dbReference>
<dbReference type="InterPro" id="IPR006612">
    <property type="entry name" value="THAP_Znf"/>
</dbReference>
<dbReference type="SMART" id="SM00980">
    <property type="entry name" value="THAP"/>
    <property type="match status" value="1"/>
</dbReference>